<dbReference type="AlphaFoldDB" id="A0A1E3PLE6"/>
<dbReference type="InterPro" id="IPR049176">
    <property type="entry name" value="COG5_N"/>
</dbReference>
<proteinExistence type="predicted"/>
<dbReference type="GO" id="GO:0006891">
    <property type="term" value="P:intra-Golgi vesicle-mediated transport"/>
    <property type="evidence" value="ECO:0007669"/>
    <property type="project" value="InterPro"/>
</dbReference>
<dbReference type="InterPro" id="IPR019465">
    <property type="entry name" value="Cog5"/>
</dbReference>
<reference evidence="2 3" key="1">
    <citation type="journal article" date="2016" name="Proc. Natl. Acad. Sci. U.S.A.">
        <title>Comparative genomics of biotechnologically important yeasts.</title>
        <authorList>
            <person name="Riley R."/>
            <person name="Haridas S."/>
            <person name="Wolfe K.H."/>
            <person name="Lopes M.R."/>
            <person name="Hittinger C.T."/>
            <person name="Goeker M."/>
            <person name="Salamov A.A."/>
            <person name="Wisecaver J.H."/>
            <person name="Long T.M."/>
            <person name="Calvey C.H."/>
            <person name="Aerts A.L."/>
            <person name="Barry K.W."/>
            <person name="Choi C."/>
            <person name="Clum A."/>
            <person name="Coughlan A.Y."/>
            <person name="Deshpande S."/>
            <person name="Douglass A.P."/>
            <person name="Hanson S.J."/>
            <person name="Klenk H.-P."/>
            <person name="LaButti K.M."/>
            <person name="Lapidus A."/>
            <person name="Lindquist E.A."/>
            <person name="Lipzen A.M."/>
            <person name="Meier-Kolthoff J.P."/>
            <person name="Ohm R.A."/>
            <person name="Otillar R.P."/>
            <person name="Pangilinan J.L."/>
            <person name="Peng Y."/>
            <person name="Rokas A."/>
            <person name="Rosa C.A."/>
            <person name="Scheuner C."/>
            <person name="Sibirny A.A."/>
            <person name="Slot J.C."/>
            <person name="Stielow J.B."/>
            <person name="Sun H."/>
            <person name="Kurtzman C.P."/>
            <person name="Blackwell M."/>
            <person name="Grigoriev I.V."/>
            <person name="Jeffries T.W."/>
        </authorList>
    </citation>
    <scope>NUCLEOTIDE SEQUENCE [LARGE SCALE GENOMIC DNA]</scope>
    <source>
        <strain evidence="2 3">DSM 6958</strain>
    </source>
</reference>
<dbReference type="OrthoDB" id="18786at2759"/>
<dbReference type="GO" id="GO:0017119">
    <property type="term" value="C:Golgi transport complex"/>
    <property type="evidence" value="ECO:0007669"/>
    <property type="project" value="InterPro"/>
</dbReference>
<dbReference type="EMBL" id="KV454408">
    <property type="protein sequence ID" value="ODQ66253.1"/>
    <property type="molecule type" value="Genomic_DNA"/>
</dbReference>
<sequence length="413" mass="45457">MVDALVSSEKSEYIDYELFLSEDFSPAKFANTLVQATNTPTDSTIDLKTPKKKVVYDLYEVNSLIKTKTSQNSTTLLKSLTSTSQAESSVGELKQTLEHVNNSYDKLVKDFLVPYNESQKIFQSLKSLNNTTSLLRSATWYLQLSAHLAAQSAAASLNKEPQACIRSIIAMKQIIAYEAANPALRGLEVIRLHQSNALPAIERSLVEWCTKTINALSPMSNQSDRLAVIIAIKALYLLNANQMVKTIKSFVIGKVKESQALFKRNMVSLASIENNLYESSKRGKSVMILTEVLAAANVPLLPTNYTEASGLTAGGLQEDDSTALLDVVYKQSSNGEASLISTYYKNFSLVLSNYLKDNIVNNYTPASRSIINNIDSLETTVKDCVLKSGNGYLTESSMEMKIMVGAIRILHKA</sequence>
<keyword evidence="3" id="KW-1185">Reference proteome</keyword>
<dbReference type="PANTHER" id="PTHR13228:SF3">
    <property type="entry name" value="CONSERVED OLIGOMERIC GOLGI COMPLEX SUBUNIT 5"/>
    <property type="match status" value="1"/>
</dbReference>
<name>A0A1E3PLE6_9ASCO</name>
<organism evidence="2 3">
    <name type="scientific">Nadsonia fulvescens var. elongata DSM 6958</name>
    <dbReference type="NCBI Taxonomy" id="857566"/>
    <lineage>
        <taxon>Eukaryota</taxon>
        <taxon>Fungi</taxon>
        <taxon>Dikarya</taxon>
        <taxon>Ascomycota</taxon>
        <taxon>Saccharomycotina</taxon>
        <taxon>Dipodascomycetes</taxon>
        <taxon>Dipodascales</taxon>
        <taxon>Dipodascales incertae sedis</taxon>
        <taxon>Nadsonia</taxon>
    </lineage>
</organism>
<feature type="domain" description="Conserved oligomeric Golgi complex subunit 5 N-terminal" evidence="1">
    <location>
        <begin position="18"/>
        <end position="148"/>
    </location>
</feature>
<dbReference type="STRING" id="857566.A0A1E3PLE6"/>
<dbReference type="Pfam" id="PF10392">
    <property type="entry name" value="COG5_N"/>
    <property type="match status" value="1"/>
</dbReference>
<evidence type="ECO:0000259" key="1">
    <source>
        <dbReference type="Pfam" id="PF10392"/>
    </source>
</evidence>
<protein>
    <recommendedName>
        <fullName evidence="1">Conserved oligomeric Golgi complex subunit 5 N-terminal domain-containing protein</fullName>
    </recommendedName>
</protein>
<dbReference type="Proteomes" id="UP000095009">
    <property type="component" value="Unassembled WGS sequence"/>
</dbReference>
<evidence type="ECO:0000313" key="2">
    <source>
        <dbReference type="EMBL" id="ODQ66253.1"/>
    </source>
</evidence>
<accession>A0A1E3PLE6</accession>
<gene>
    <name evidence="2" type="ORF">NADFUDRAFT_50174</name>
</gene>
<dbReference type="PANTHER" id="PTHR13228">
    <property type="entry name" value="CONSERVED OLIGOMERIC GOLGI COMPLEX COMPONENT 5"/>
    <property type="match status" value="1"/>
</dbReference>
<evidence type="ECO:0000313" key="3">
    <source>
        <dbReference type="Proteomes" id="UP000095009"/>
    </source>
</evidence>